<reference evidence="5 6" key="1">
    <citation type="journal article" date="2016" name="Sci. Rep.">
        <title>Metabolic traits of an uncultured archaeal lineage -MSBL1- from brine pools of the Red Sea.</title>
        <authorList>
            <person name="Mwirichia R."/>
            <person name="Alam I."/>
            <person name="Rashid M."/>
            <person name="Vinu M."/>
            <person name="Ba-Alawi W."/>
            <person name="Anthony Kamau A."/>
            <person name="Kamanda Ngugi D."/>
            <person name="Goker M."/>
            <person name="Klenk H.P."/>
            <person name="Bajic V."/>
            <person name="Stingl U."/>
        </authorList>
    </citation>
    <scope>NUCLEOTIDE SEQUENCE [LARGE SCALE GENOMIC DNA]</scope>
    <source>
        <strain evidence="5">SCGC-AAA259D14</strain>
    </source>
</reference>
<evidence type="ECO:0000256" key="2">
    <source>
        <dbReference type="ARBA" id="ARBA00022670"/>
    </source>
</evidence>
<dbReference type="EMBL" id="LHXL01000063">
    <property type="protein sequence ID" value="KXA89012.1"/>
    <property type="molecule type" value="Genomic_DNA"/>
</dbReference>
<dbReference type="Proteomes" id="UP000070589">
    <property type="component" value="Unassembled WGS sequence"/>
</dbReference>
<protein>
    <recommendedName>
        <fullName evidence="7">Hydrogenase maturation protease</fullName>
    </recommendedName>
</protein>
<dbReference type="PANTHER" id="PTHR30302">
    <property type="entry name" value="HYDROGENASE 1 MATURATION PROTEASE"/>
    <property type="match status" value="1"/>
</dbReference>
<evidence type="ECO:0000256" key="4">
    <source>
        <dbReference type="ARBA" id="ARBA00022801"/>
    </source>
</evidence>
<organism evidence="5 6">
    <name type="scientific">candidate division MSBL1 archaeon SCGC-AAA259D14</name>
    <dbReference type="NCBI Taxonomy" id="1698261"/>
    <lineage>
        <taxon>Archaea</taxon>
        <taxon>Methanobacteriati</taxon>
        <taxon>Methanobacteriota</taxon>
        <taxon>candidate division MSBL1</taxon>
    </lineage>
</organism>
<accession>A0A133U495</accession>
<name>A0A133U495_9EURY</name>
<evidence type="ECO:0000313" key="6">
    <source>
        <dbReference type="Proteomes" id="UP000070589"/>
    </source>
</evidence>
<keyword evidence="3" id="KW-0064">Aspartyl protease</keyword>
<dbReference type="PRINTS" id="PR00446">
    <property type="entry name" value="HYDRGNUPTAKE"/>
</dbReference>
<evidence type="ECO:0000313" key="5">
    <source>
        <dbReference type="EMBL" id="KXA89012.1"/>
    </source>
</evidence>
<keyword evidence="2" id="KW-0645">Protease</keyword>
<dbReference type="Pfam" id="PF01750">
    <property type="entry name" value="HycI"/>
    <property type="match status" value="1"/>
</dbReference>
<dbReference type="AlphaFoldDB" id="A0A133U495"/>
<dbReference type="SUPFAM" id="SSF53163">
    <property type="entry name" value="HybD-like"/>
    <property type="match status" value="1"/>
</dbReference>
<keyword evidence="4" id="KW-0378">Hydrolase</keyword>
<dbReference type="GO" id="GO:0004190">
    <property type="term" value="F:aspartic-type endopeptidase activity"/>
    <property type="evidence" value="ECO:0007669"/>
    <property type="project" value="UniProtKB-KW"/>
</dbReference>
<dbReference type="GO" id="GO:0016485">
    <property type="term" value="P:protein processing"/>
    <property type="evidence" value="ECO:0007669"/>
    <property type="project" value="TreeGrafter"/>
</dbReference>
<sequence>MKGVIGIGNILKRDDGIGIRLVKELENRSLPSDIRIIDADTGGLKVLHALKDFDKVIVIDAVKLGREPGEFSFFSPEEVRSLAETKSSHEIDLLEILELSKQLGRTPEEIVIMGIEPGDTSFGEDLSPELEERFSELSDRLYEKIEEL</sequence>
<evidence type="ECO:0000256" key="3">
    <source>
        <dbReference type="ARBA" id="ARBA00022750"/>
    </source>
</evidence>
<dbReference type="GO" id="GO:0008047">
    <property type="term" value="F:enzyme activator activity"/>
    <property type="evidence" value="ECO:0007669"/>
    <property type="project" value="InterPro"/>
</dbReference>
<dbReference type="CDD" id="cd00518">
    <property type="entry name" value="H2MP"/>
    <property type="match status" value="1"/>
</dbReference>
<evidence type="ECO:0008006" key="7">
    <source>
        <dbReference type="Google" id="ProtNLM"/>
    </source>
</evidence>
<evidence type="ECO:0000256" key="1">
    <source>
        <dbReference type="ARBA" id="ARBA00006814"/>
    </source>
</evidence>
<dbReference type="NCBIfam" id="TIGR00072">
    <property type="entry name" value="hydrog_prot"/>
    <property type="match status" value="1"/>
</dbReference>
<dbReference type="InterPro" id="IPR000671">
    <property type="entry name" value="Peptidase_A31"/>
</dbReference>
<comment type="caution">
    <text evidence="5">The sequence shown here is derived from an EMBL/GenBank/DDBJ whole genome shotgun (WGS) entry which is preliminary data.</text>
</comment>
<dbReference type="PANTHER" id="PTHR30302:SF1">
    <property type="entry name" value="HYDROGENASE 2 MATURATION PROTEASE"/>
    <property type="match status" value="1"/>
</dbReference>
<gene>
    <name evidence="5" type="ORF">AKJ62_04000</name>
</gene>
<dbReference type="InterPro" id="IPR023430">
    <property type="entry name" value="Pept_HybD-like_dom_sf"/>
</dbReference>
<dbReference type="Gene3D" id="3.40.50.1450">
    <property type="entry name" value="HybD-like"/>
    <property type="match status" value="1"/>
</dbReference>
<comment type="similarity">
    <text evidence="1">Belongs to the peptidase A31 family.</text>
</comment>
<keyword evidence="6" id="KW-1185">Reference proteome</keyword>
<proteinExistence type="inferred from homology"/>